<dbReference type="InterPro" id="IPR012337">
    <property type="entry name" value="RNaseH-like_sf"/>
</dbReference>
<dbReference type="Gene3D" id="3.40.50.1240">
    <property type="entry name" value="Phosphoglycerate mutase-like"/>
    <property type="match status" value="1"/>
</dbReference>
<feature type="domain" description="RNase H type-1" evidence="2">
    <location>
        <begin position="5"/>
        <end position="137"/>
    </location>
</feature>
<feature type="compositionally biased region" description="Basic and acidic residues" evidence="1">
    <location>
        <begin position="144"/>
        <end position="161"/>
    </location>
</feature>
<dbReference type="GO" id="GO:0005737">
    <property type="term" value="C:cytoplasm"/>
    <property type="evidence" value="ECO:0007669"/>
    <property type="project" value="TreeGrafter"/>
</dbReference>
<feature type="region of interest" description="Disordered" evidence="1">
    <location>
        <begin position="144"/>
        <end position="168"/>
    </location>
</feature>
<reference evidence="3" key="1">
    <citation type="submission" date="2016-10" db="EMBL/GenBank/DDBJ databases">
        <title>Sequence of Gallionella enrichment culture.</title>
        <authorList>
            <person name="Poehlein A."/>
            <person name="Muehling M."/>
            <person name="Daniel R."/>
        </authorList>
    </citation>
    <scope>NUCLEOTIDE SEQUENCE</scope>
</reference>
<dbReference type="InterPro" id="IPR002156">
    <property type="entry name" value="RNaseH_domain"/>
</dbReference>
<dbReference type="GO" id="GO:0003676">
    <property type="term" value="F:nucleic acid binding"/>
    <property type="evidence" value="ECO:0007669"/>
    <property type="project" value="InterPro"/>
</dbReference>
<dbReference type="InterPro" id="IPR050275">
    <property type="entry name" value="PGM_Phosphatase"/>
</dbReference>
<dbReference type="Gene3D" id="3.30.420.10">
    <property type="entry name" value="Ribonuclease H-like superfamily/Ribonuclease H"/>
    <property type="match status" value="1"/>
</dbReference>
<dbReference type="PROSITE" id="PS50879">
    <property type="entry name" value="RNASE_H_1"/>
    <property type="match status" value="1"/>
</dbReference>
<organism evidence="3">
    <name type="scientific">mine drainage metagenome</name>
    <dbReference type="NCBI Taxonomy" id="410659"/>
    <lineage>
        <taxon>unclassified sequences</taxon>
        <taxon>metagenomes</taxon>
        <taxon>ecological metagenomes</taxon>
    </lineage>
</organism>
<dbReference type="EC" id="3.1.3.3" evidence="3"/>
<dbReference type="PANTHER" id="PTHR48100:SF1">
    <property type="entry name" value="HISTIDINE PHOSPHATASE FAMILY PROTEIN-RELATED"/>
    <property type="match status" value="1"/>
</dbReference>
<dbReference type="Pfam" id="PF13456">
    <property type="entry name" value="RVT_3"/>
    <property type="match status" value="1"/>
</dbReference>
<sequence length="383" mass="40524">MSGGGGRRFVVEADGGSRGNPGPAGYGALVRDAATGLVLAERADYLGVTSNNVAEYTGLIAGLTAAREIDPTASLEVRMDSRLVVEQMTGTWQIKHADMRRLAQQARDVVGDARVTYVWVPRAENSAADALANAAMDRRGAVRRDATPAETRGVRPLEHRPSGTPIRFDADEPVTVVLVRHGQTPLTVSKAYSGSSEPGPSLTDLGRTQAARAAELVHRVGRDLWGDVPYPSQLIASPMVRTQETAQVIGSRLGLVATTEPLVAECDFGAWQGLTAAEIEARWPGELRRWHEDASVRAPGGESIEDVGNRMRAGLAAIRDAGVDRTVVVVSHSVSVRAAVGVAIGAQSSAWARIRVAPASVSIVRLFRDGTSEVSVVGCPSET</sequence>
<proteinExistence type="predicted"/>
<dbReference type="NCBIfam" id="NF005567">
    <property type="entry name" value="PRK07238.1"/>
    <property type="match status" value="1"/>
</dbReference>
<evidence type="ECO:0000256" key="1">
    <source>
        <dbReference type="SAM" id="MobiDB-lite"/>
    </source>
</evidence>
<name>A0A1J5QPS2_9ZZZZ</name>
<comment type="caution">
    <text evidence="3">The sequence shown here is derived from an EMBL/GenBank/DDBJ whole genome shotgun (WGS) entry which is preliminary data.</text>
</comment>
<accession>A0A1J5QPS2</accession>
<dbReference type="InterPro" id="IPR029033">
    <property type="entry name" value="His_PPase_superfam"/>
</dbReference>
<gene>
    <name evidence="3" type="primary">pspA_8</name>
    <name evidence="3" type="ORF">GALL_387620</name>
</gene>
<dbReference type="SUPFAM" id="SSF53098">
    <property type="entry name" value="Ribonuclease H-like"/>
    <property type="match status" value="1"/>
</dbReference>
<dbReference type="SUPFAM" id="SSF53254">
    <property type="entry name" value="Phosphoglycerate mutase-like"/>
    <property type="match status" value="1"/>
</dbReference>
<dbReference type="GO" id="GO:0004523">
    <property type="term" value="F:RNA-DNA hybrid ribonuclease activity"/>
    <property type="evidence" value="ECO:0007669"/>
    <property type="project" value="InterPro"/>
</dbReference>
<keyword evidence="3" id="KW-0378">Hydrolase</keyword>
<dbReference type="Pfam" id="PF00300">
    <property type="entry name" value="His_Phos_1"/>
    <property type="match status" value="1"/>
</dbReference>
<dbReference type="CDD" id="cd07067">
    <property type="entry name" value="HP_PGM_like"/>
    <property type="match status" value="1"/>
</dbReference>
<dbReference type="InterPro" id="IPR013078">
    <property type="entry name" value="His_Pase_superF_clade-1"/>
</dbReference>
<protein>
    <submittedName>
        <fullName evidence="3">Phosphoserine phosphatase 1</fullName>
        <ecNumber evidence="3">3.1.3.3</ecNumber>
    </submittedName>
</protein>
<evidence type="ECO:0000313" key="3">
    <source>
        <dbReference type="EMBL" id="OIQ79499.1"/>
    </source>
</evidence>
<dbReference type="InterPro" id="IPR036397">
    <property type="entry name" value="RNaseH_sf"/>
</dbReference>
<evidence type="ECO:0000259" key="2">
    <source>
        <dbReference type="PROSITE" id="PS50879"/>
    </source>
</evidence>
<dbReference type="CDD" id="cd09279">
    <property type="entry name" value="RNase_HI_like"/>
    <property type="match status" value="1"/>
</dbReference>
<dbReference type="AlphaFoldDB" id="A0A1J5QPS2"/>
<dbReference type="PANTHER" id="PTHR48100">
    <property type="entry name" value="BROAD-SPECIFICITY PHOSPHATASE YOR283W-RELATED"/>
    <property type="match status" value="1"/>
</dbReference>
<dbReference type="EMBL" id="MLJW01001203">
    <property type="protein sequence ID" value="OIQ79499.1"/>
    <property type="molecule type" value="Genomic_DNA"/>
</dbReference>
<dbReference type="GO" id="GO:0016791">
    <property type="term" value="F:phosphatase activity"/>
    <property type="evidence" value="ECO:0007669"/>
    <property type="project" value="TreeGrafter"/>
</dbReference>
<dbReference type="SMART" id="SM00855">
    <property type="entry name" value="PGAM"/>
    <property type="match status" value="1"/>
</dbReference>